<dbReference type="Proteomes" id="UP000320475">
    <property type="component" value="Unassembled WGS sequence"/>
</dbReference>
<gene>
    <name evidence="11" type="ORF">SeLEV6574_g02374</name>
</gene>
<feature type="compositionally biased region" description="Polar residues" evidence="8">
    <location>
        <begin position="160"/>
        <end position="184"/>
    </location>
</feature>
<keyword evidence="6 9" id="KW-0472">Membrane</keyword>
<comment type="caution">
    <text evidence="11">The sequence shown here is derived from an EMBL/GenBank/DDBJ whole genome shotgun (WGS) entry which is preliminary data.</text>
</comment>
<evidence type="ECO:0000313" key="12">
    <source>
        <dbReference type="Proteomes" id="UP000320475"/>
    </source>
</evidence>
<dbReference type="GO" id="GO:0016020">
    <property type="term" value="C:membrane"/>
    <property type="evidence" value="ECO:0007669"/>
    <property type="project" value="UniProtKB-SubCell"/>
</dbReference>
<proteinExistence type="predicted"/>
<feature type="region of interest" description="Disordered" evidence="8">
    <location>
        <begin position="756"/>
        <end position="810"/>
    </location>
</feature>
<dbReference type="OrthoDB" id="529273at2759"/>
<keyword evidence="5 9" id="KW-1133">Transmembrane helix</keyword>
<organism evidence="11 12">
    <name type="scientific">Synchytrium endobioticum</name>
    <dbReference type="NCBI Taxonomy" id="286115"/>
    <lineage>
        <taxon>Eukaryota</taxon>
        <taxon>Fungi</taxon>
        <taxon>Fungi incertae sedis</taxon>
        <taxon>Chytridiomycota</taxon>
        <taxon>Chytridiomycota incertae sedis</taxon>
        <taxon>Chytridiomycetes</taxon>
        <taxon>Synchytriales</taxon>
        <taxon>Synchytriaceae</taxon>
        <taxon>Synchytrium</taxon>
    </lineage>
</organism>
<evidence type="ECO:0000256" key="5">
    <source>
        <dbReference type="ARBA" id="ARBA00022989"/>
    </source>
</evidence>
<dbReference type="Pfam" id="PF04577">
    <property type="entry name" value="Glyco_transf_61"/>
    <property type="match status" value="1"/>
</dbReference>
<evidence type="ECO:0000256" key="4">
    <source>
        <dbReference type="ARBA" id="ARBA00022692"/>
    </source>
</evidence>
<keyword evidence="4 9" id="KW-0812">Transmembrane</keyword>
<keyword evidence="2" id="KW-0328">Glycosyltransferase</keyword>
<evidence type="ECO:0000256" key="8">
    <source>
        <dbReference type="SAM" id="MobiDB-lite"/>
    </source>
</evidence>
<dbReference type="AlphaFoldDB" id="A0A507D8Z6"/>
<evidence type="ECO:0000256" key="7">
    <source>
        <dbReference type="ARBA" id="ARBA00023180"/>
    </source>
</evidence>
<feature type="domain" description="Glycosyltransferase 61 catalytic" evidence="10">
    <location>
        <begin position="489"/>
        <end position="564"/>
    </location>
</feature>
<dbReference type="InterPro" id="IPR049625">
    <property type="entry name" value="Glyco_transf_61_cat"/>
</dbReference>
<sequence>MNRTGQIKRRPLYAPYHLSLLDVFEEKKAHKRKSSKSPTIITITIAAVATLFTLAMLLWMTDILTVSSSNGLAIPLPSLDLPRRMSTSDAVAGTTPRGDTVLDETDYEQWLKNRTKPQPSIDNDHIGHYVQPVQDNLPDTASAESAKHTATSDRMPITNIDASSNTFSTTTRLKSPSKTESATTGYNKHHVNVTDVTLAAKWSVLPSSSVWCRGSSRVERICKFRNLCYNPKVDAWFIVKTDRSIQSNVPSSRYMEGLVELTTIVNHSVFFWTFDEVSPIHPSLTNVRVRYETDPHYMFARLHPRNIMHQLHDDVLGMYFLLKEYVGGGSVQKDTPFSLDGHRIMMLDNYGFTDTTRVLQYLSDKPLRFKGYLTHEANVITCFRDATLGISKVANWYQYGFTEPQGRIQGKNVTGLHLREVAEWYITRIGAELEQGEPGPEAVSEGVSQAPYVSQETQVKGLRPSREAGVVDGLTADTPVVVKRNDSSNVIVVVSRTLNRLILNEQDLANALSREFGMETFFLRMEDMTFEEQVKLLRRARIVLGMHGSAMIMAMFCRRGTIVVELFPYAIPAENYTPYKSMCELHGMDLIYRAWENHHEDASVAYPGRQASYGGIVHLPKEEQEKVALTRKDTYVNATEVIRLIHDGLAQSSSRWIYQHTRPIFNELLPPAVRSFNCLNNTKRPPGELWVEWDEPWNGAVVEKWNIHIQNNNGEYIGHQASVAIPGFQKGEEIKFWVRPMRGDFIGEYSRKEIGTCNDPRGVPEQMEDEAYAPPPKKNKKPKEKRAGYVTSTRKARTISTPNEQKKGRKNTGVTLRMKHLVKKYPITTYEIGTLQSSFLKMDTSVSPTDREPMLATVVDAVN</sequence>
<dbReference type="InterPro" id="IPR007657">
    <property type="entry name" value="Glycosyltransferase_61"/>
</dbReference>
<feature type="transmembrane region" description="Helical" evidence="9">
    <location>
        <begin position="40"/>
        <end position="60"/>
    </location>
</feature>
<evidence type="ECO:0000313" key="11">
    <source>
        <dbReference type="EMBL" id="TPX47921.1"/>
    </source>
</evidence>
<feature type="region of interest" description="Disordered" evidence="8">
    <location>
        <begin position="140"/>
        <end position="184"/>
    </location>
</feature>
<dbReference type="GO" id="GO:0097363">
    <property type="term" value="F:protein O-acetylglucosaminyltransferase activity"/>
    <property type="evidence" value="ECO:0007669"/>
    <property type="project" value="TreeGrafter"/>
</dbReference>
<name>A0A507D8Z6_9FUNG</name>
<evidence type="ECO:0000256" key="3">
    <source>
        <dbReference type="ARBA" id="ARBA00022679"/>
    </source>
</evidence>
<keyword evidence="3" id="KW-0808">Transferase</keyword>
<protein>
    <recommendedName>
        <fullName evidence="10">Glycosyltransferase 61 catalytic domain-containing protein</fullName>
    </recommendedName>
</protein>
<keyword evidence="7" id="KW-0325">Glycoprotein</keyword>
<evidence type="ECO:0000256" key="2">
    <source>
        <dbReference type="ARBA" id="ARBA00022676"/>
    </source>
</evidence>
<dbReference type="PANTHER" id="PTHR20961">
    <property type="entry name" value="GLYCOSYLTRANSFERASE"/>
    <property type="match status" value="1"/>
</dbReference>
<evidence type="ECO:0000259" key="10">
    <source>
        <dbReference type="Pfam" id="PF04577"/>
    </source>
</evidence>
<accession>A0A507D8Z6</accession>
<comment type="subcellular location">
    <subcellularLocation>
        <location evidence="1">Membrane</location>
        <topology evidence="1">Single-pass membrane protein</topology>
    </subcellularLocation>
</comment>
<reference evidence="11 12" key="1">
    <citation type="journal article" date="2019" name="Sci. Rep.">
        <title>Comparative genomics of chytrid fungi reveal insights into the obligate biotrophic and pathogenic lifestyle of Synchytrium endobioticum.</title>
        <authorList>
            <person name="van de Vossenberg B.T.L.H."/>
            <person name="Warris S."/>
            <person name="Nguyen H.D.T."/>
            <person name="van Gent-Pelzer M.P.E."/>
            <person name="Joly D.L."/>
            <person name="van de Geest H.C."/>
            <person name="Bonants P.J.M."/>
            <person name="Smith D.S."/>
            <person name="Levesque C.A."/>
            <person name="van der Lee T.A.J."/>
        </authorList>
    </citation>
    <scope>NUCLEOTIDE SEQUENCE [LARGE SCALE GENOMIC DNA]</scope>
    <source>
        <strain evidence="11 12">LEV6574</strain>
    </source>
</reference>
<evidence type="ECO:0000256" key="1">
    <source>
        <dbReference type="ARBA" id="ARBA00004167"/>
    </source>
</evidence>
<dbReference type="VEuPathDB" id="FungiDB:SeMB42_g04629"/>
<evidence type="ECO:0000256" key="9">
    <source>
        <dbReference type="SAM" id="Phobius"/>
    </source>
</evidence>
<dbReference type="GO" id="GO:0035269">
    <property type="term" value="P:protein O-linked glycosylation via mannose"/>
    <property type="evidence" value="ECO:0007669"/>
    <property type="project" value="TreeGrafter"/>
</dbReference>
<feature type="compositionally biased region" description="Polar residues" evidence="8">
    <location>
        <begin position="790"/>
        <end position="803"/>
    </location>
</feature>
<dbReference type="GO" id="GO:0005783">
    <property type="term" value="C:endoplasmic reticulum"/>
    <property type="evidence" value="ECO:0007669"/>
    <property type="project" value="TreeGrafter"/>
</dbReference>
<evidence type="ECO:0000256" key="6">
    <source>
        <dbReference type="ARBA" id="ARBA00023136"/>
    </source>
</evidence>
<dbReference type="VEuPathDB" id="FungiDB:SeMB42_g04630"/>
<dbReference type="EMBL" id="QEAM01000065">
    <property type="protein sequence ID" value="TPX47921.1"/>
    <property type="molecule type" value="Genomic_DNA"/>
</dbReference>
<dbReference type="PANTHER" id="PTHR20961:SF38">
    <property type="entry name" value="PROTEIN O-LINKED-MANNOSE BETA-1,4-N-ACETYLGLUCOSAMINYLTRANSFERASE 2"/>
    <property type="match status" value="1"/>
</dbReference>